<feature type="domain" description="PepSY" evidence="2">
    <location>
        <begin position="54"/>
        <end position="101"/>
    </location>
</feature>
<organism evidence="3 4">
    <name type="scientific">Sutterella megalosphaeroides</name>
    <dbReference type="NCBI Taxonomy" id="2494234"/>
    <lineage>
        <taxon>Bacteria</taxon>
        <taxon>Pseudomonadati</taxon>
        <taxon>Pseudomonadota</taxon>
        <taxon>Betaproteobacteria</taxon>
        <taxon>Burkholderiales</taxon>
        <taxon>Sutterellaceae</taxon>
        <taxon>Sutterella</taxon>
    </lineage>
</organism>
<feature type="signal peptide" evidence="1">
    <location>
        <begin position="1"/>
        <end position="24"/>
    </location>
</feature>
<protein>
    <recommendedName>
        <fullName evidence="2">PepSY domain-containing protein</fullName>
    </recommendedName>
</protein>
<proteinExistence type="predicted"/>
<dbReference type="Proteomes" id="UP000271003">
    <property type="component" value="Chromosome"/>
</dbReference>
<dbReference type="EMBL" id="AP018786">
    <property type="protein sequence ID" value="BBF22744.1"/>
    <property type="molecule type" value="Genomic_DNA"/>
</dbReference>
<dbReference type="OrthoDB" id="9175351at2"/>
<keyword evidence="4" id="KW-1185">Reference proteome</keyword>
<dbReference type="InterPro" id="IPR025711">
    <property type="entry name" value="PepSY"/>
</dbReference>
<evidence type="ECO:0000256" key="1">
    <source>
        <dbReference type="SAM" id="SignalP"/>
    </source>
</evidence>
<reference evidence="3 4" key="1">
    <citation type="journal article" date="2018" name="Int. J. Syst. Evol. Microbiol.">
        <title>Mesosutterella multiformis gen. nov., sp. nov., a member of the family Sutterellaceae and Sutterella megalosphaeroides sp. nov., isolated from human faeces.</title>
        <authorList>
            <person name="Sakamoto M."/>
            <person name="Ikeyama N."/>
            <person name="Kunihiro T."/>
            <person name="Iino T."/>
            <person name="Yuki M."/>
            <person name="Ohkuma M."/>
        </authorList>
    </citation>
    <scope>NUCLEOTIDE SEQUENCE [LARGE SCALE GENOMIC DNA]</scope>
    <source>
        <strain evidence="3 4">6FBBBH3</strain>
    </source>
</reference>
<dbReference type="Pfam" id="PF03413">
    <property type="entry name" value="PepSY"/>
    <property type="match status" value="1"/>
</dbReference>
<evidence type="ECO:0000313" key="3">
    <source>
        <dbReference type="EMBL" id="BBF22744.1"/>
    </source>
</evidence>
<gene>
    <name evidence="3" type="ORF">SUTMEG_06350</name>
</gene>
<keyword evidence="1" id="KW-0732">Signal</keyword>
<accession>A0A2Z6I8M5</accession>
<evidence type="ECO:0000259" key="2">
    <source>
        <dbReference type="Pfam" id="PF03413"/>
    </source>
</evidence>
<feature type="chain" id="PRO_5016318493" description="PepSY domain-containing protein" evidence="1">
    <location>
        <begin position="25"/>
        <end position="160"/>
    </location>
</feature>
<dbReference type="KEGG" id="sutt:SUTMEG_06350"/>
<dbReference type="AlphaFoldDB" id="A0A2Z6I8M5"/>
<dbReference type="RefSeq" id="WP_120176422.1">
    <property type="nucleotide sequence ID" value="NZ_AP018786.1"/>
</dbReference>
<name>A0A2Z6I8M5_9BURK</name>
<sequence>MLKKTAFAALIAAGTMSVAAVAFAAAETPAPAPVASTAVTAATPAVSMGDALLSAEKAYNAKSVRANLRQTAEYGLVWDVRLVRDDGTRVRAYVDARTGNAVAANEIGIRRGAPQTMPNPGCPMGGPGMGPGMGMGPNPNCPMMGNGPRHHRGYGFHHNW</sequence>
<evidence type="ECO:0000313" key="4">
    <source>
        <dbReference type="Proteomes" id="UP000271003"/>
    </source>
</evidence>